<dbReference type="NCBIfam" id="NF003591">
    <property type="entry name" value="PRK05254.1-4"/>
    <property type="match status" value="1"/>
</dbReference>
<keyword evidence="13" id="KW-1185">Reference proteome</keyword>
<keyword evidence="7" id="KW-0496">Mitochondrion</keyword>
<feature type="active site" description="Proton acceptor" evidence="7 8">
    <location>
        <position position="115"/>
    </location>
</feature>
<comment type="catalytic activity">
    <reaction evidence="1 7 9">
        <text>Hydrolyzes single-stranded DNA or mismatched double-stranded DNA and polynucleotides, releasing free uracil.</text>
        <dbReference type="EC" id="3.2.2.27"/>
    </reaction>
</comment>
<feature type="region of interest" description="Disordered" evidence="10">
    <location>
        <begin position="1"/>
        <end position="26"/>
    </location>
</feature>
<keyword evidence="7" id="KW-0539">Nucleus</keyword>
<comment type="subcellular location">
    <subcellularLocation>
        <location evidence="7">Mitochondrion</location>
    </subcellularLocation>
    <subcellularLocation>
        <location evidence="7">Nucleus</location>
    </subcellularLocation>
</comment>
<evidence type="ECO:0000256" key="9">
    <source>
        <dbReference type="RuleBase" id="RU003780"/>
    </source>
</evidence>
<dbReference type="GO" id="GO:0005634">
    <property type="term" value="C:nucleus"/>
    <property type="evidence" value="ECO:0007669"/>
    <property type="project" value="UniProtKB-SubCell"/>
</dbReference>
<dbReference type="CDD" id="cd10027">
    <property type="entry name" value="UDG-F1-like"/>
    <property type="match status" value="1"/>
</dbReference>
<evidence type="ECO:0000256" key="6">
    <source>
        <dbReference type="ARBA" id="ARBA00023204"/>
    </source>
</evidence>
<comment type="similarity">
    <text evidence="2 7 9">Belongs to the uracil-DNA glycosylase (UDG) superfamily. UNG family.</text>
</comment>
<dbReference type="SMART" id="SM00986">
    <property type="entry name" value="UDG"/>
    <property type="match status" value="1"/>
</dbReference>
<evidence type="ECO:0000256" key="4">
    <source>
        <dbReference type="ARBA" id="ARBA00022763"/>
    </source>
</evidence>
<dbReference type="InterPro" id="IPR018085">
    <property type="entry name" value="Ura-DNA_Glyclase_AS"/>
</dbReference>
<gene>
    <name evidence="12" type="ORF">LOD99_13091</name>
</gene>
<dbReference type="NCBIfam" id="TIGR00628">
    <property type="entry name" value="ung"/>
    <property type="match status" value="1"/>
</dbReference>
<dbReference type="InterPro" id="IPR002043">
    <property type="entry name" value="UDG_fam1"/>
</dbReference>
<dbReference type="FunFam" id="3.40.470.10:FF:000001">
    <property type="entry name" value="Uracil-DNA glycosylase"/>
    <property type="match status" value="1"/>
</dbReference>
<keyword evidence="4 7" id="KW-0227">DNA damage</keyword>
<dbReference type="EMBL" id="JAKMXF010000365">
    <property type="protein sequence ID" value="KAI6645832.1"/>
    <property type="molecule type" value="Genomic_DNA"/>
</dbReference>
<sequence length="274" mass="31023">MPLKRKGATATTSAAKKSKLTQSKLNKSGDGTVELKHKKAIQEVDYVNLRDLLMREDWKEILKSELESDYFKGIETFLNSEYSKGIQIFPPKEQIFNIFNIIAPNKVKVVILGQDPYHDDKQAHGLCFSVQKTVAIPPSLKNIYKELVNDIPGFKIPDHGCLDRWADQGVFLLNATLSVQAHKANSHAKCGWQKFTDAVIKKISEHCNKVVFILWGKFAENKSKMIDEDNHCIIISGHPSPLSVKHFLGCRCFSKANEYLEKNGKEPIDWKIPS</sequence>
<evidence type="ECO:0000256" key="1">
    <source>
        <dbReference type="ARBA" id="ARBA00001400"/>
    </source>
</evidence>
<organism evidence="12 13">
    <name type="scientific">Oopsacas minuta</name>
    <dbReference type="NCBI Taxonomy" id="111878"/>
    <lineage>
        <taxon>Eukaryota</taxon>
        <taxon>Metazoa</taxon>
        <taxon>Porifera</taxon>
        <taxon>Hexactinellida</taxon>
        <taxon>Hexasterophora</taxon>
        <taxon>Lyssacinosida</taxon>
        <taxon>Leucopsacidae</taxon>
        <taxon>Oopsacas</taxon>
    </lineage>
</organism>
<comment type="function">
    <text evidence="7 9">Excises uracil residues from the DNA which can arise as a result of misincorporation of dUMP residues by DNA polymerase or due to deamination of cytosine.</text>
</comment>
<dbReference type="GO" id="GO:0097510">
    <property type="term" value="P:base-excision repair, AP site formation via deaminated base removal"/>
    <property type="evidence" value="ECO:0007669"/>
    <property type="project" value="TreeGrafter"/>
</dbReference>
<feature type="compositionally biased region" description="Low complexity" evidence="10">
    <location>
        <begin position="8"/>
        <end position="25"/>
    </location>
</feature>
<evidence type="ECO:0000313" key="12">
    <source>
        <dbReference type="EMBL" id="KAI6645832.1"/>
    </source>
</evidence>
<dbReference type="SUPFAM" id="SSF52141">
    <property type="entry name" value="Uracil-DNA glycosylase-like"/>
    <property type="match status" value="1"/>
</dbReference>
<evidence type="ECO:0000256" key="2">
    <source>
        <dbReference type="ARBA" id="ARBA00008184"/>
    </source>
</evidence>
<evidence type="ECO:0000256" key="3">
    <source>
        <dbReference type="ARBA" id="ARBA00012030"/>
    </source>
</evidence>
<evidence type="ECO:0000256" key="7">
    <source>
        <dbReference type="HAMAP-Rule" id="MF_03166"/>
    </source>
</evidence>
<evidence type="ECO:0000256" key="8">
    <source>
        <dbReference type="PROSITE-ProRule" id="PRU10072"/>
    </source>
</evidence>
<name>A0AAV7JAV4_9METZ</name>
<dbReference type="Pfam" id="PF03167">
    <property type="entry name" value="UDG"/>
    <property type="match status" value="1"/>
</dbReference>
<dbReference type="Gene3D" id="3.40.470.10">
    <property type="entry name" value="Uracil-DNA glycosylase-like domain"/>
    <property type="match status" value="1"/>
</dbReference>
<protein>
    <recommendedName>
        <fullName evidence="3 7">Uracil-DNA glycosylase</fullName>
        <shortName evidence="7">UDG</shortName>
        <ecNumber evidence="3 7">3.2.2.27</ecNumber>
    </recommendedName>
</protein>
<evidence type="ECO:0000256" key="10">
    <source>
        <dbReference type="SAM" id="MobiDB-lite"/>
    </source>
</evidence>
<dbReference type="Proteomes" id="UP001165289">
    <property type="component" value="Unassembled WGS sequence"/>
</dbReference>
<comment type="caution">
    <text evidence="12">The sequence shown here is derived from an EMBL/GenBank/DDBJ whole genome shotgun (WGS) entry which is preliminary data.</text>
</comment>
<dbReference type="GO" id="GO:0005739">
    <property type="term" value="C:mitochondrion"/>
    <property type="evidence" value="ECO:0007669"/>
    <property type="project" value="UniProtKB-SubCell"/>
</dbReference>
<evidence type="ECO:0000256" key="5">
    <source>
        <dbReference type="ARBA" id="ARBA00022801"/>
    </source>
</evidence>
<dbReference type="HAMAP" id="MF_00148">
    <property type="entry name" value="UDG"/>
    <property type="match status" value="1"/>
</dbReference>
<dbReference type="InterPro" id="IPR005122">
    <property type="entry name" value="Uracil-DNA_glycosylase-like"/>
</dbReference>
<dbReference type="NCBIfam" id="NF003588">
    <property type="entry name" value="PRK05254.1-1"/>
    <property type="match status" value="1"/>
</dbReference>
<dbReference type="InterPro" id="IPR036895">
    <property type="entry name" value="Uracil-DNA_glycosylase-like_sf"/>
</dbReference>
<evidence type="ECO:0000313" key="13">
    <source>
        <dbReference type="Proteomes" id="UP001165289"/>
    </source>
</evidence>
<dbReference type="NCBIfam" id="NF003592">
    <property type="entry name" value="PRK05254.1-5"/>
    <property type="match status" value="1"/>
</dbReference>
<dbReference type="GO" id="GO:0004844">
    <property type="term" value="F:uracil DNA N-glycosylase activity"/>
    <property type="evidence" value="ECO:0007669"/>
    <property type="project" value="UniProtKB-UniRule"/>
</dbReference>
<proteinExistence type="inferred from homology"/>
<dbReference type="EC" id="3.2.2.27" evidence="3 7"/>
<dbReference type="AlphaFoldDB" id="A0AAV7JAV4"/>
<accession>A0AAV7JAV4</accession>
<dbReference type="SMART" id="SM00987">
    <property type="entry name" value="UreE_C"/>
    <property type="match status" value="1"/>
</dbReference>
<dbReference type="NCBIfam" id="NF003589">
    <property type="entry name" value="PRK05254.1-2"/>
    <property type="match status" value="1"/>
</dbReference>
<dbReference type="PANTHER" id="PTHR11264:SF7">
    <property type="entry name" value="URACIL-DNA GLYCOSYLASE"/>
    <property type="match status" value="1"/>
</dbReference>
<feature type="domain" description="Uracil-DNA glycosylase-like" evidence="11">
    <location>
        <begin position="100"/>
        <end position="260"/>
    </location>
</feature>
<keyword evidence="5 7" id="KW-0378">Hydrolase</keyword>
<dbReference type="PANTHER" id="PTHR11264">
    <property type="entry name" value="URACIL-DNA GLYCOSYLASE"/>
    <property type="match status" value="1"/>
</dbReference>
<keyword evidence="6 7" id="KW-0234">DNA repair</keyword>
<reference evidence="12 13" key="1">
    <citation type="journal article" date="2023" name="BMC Biol.">
        <title>The compact genome of the sponge Oopsacas minuta (Hexactinellida) is lacking key metazoan core genes.</title>
        <authorList>
            <person name="Santini S."/>
            <person name="Schenkelaars Q."/>
            <person name="Jourda C."/>
            <person name="Duchesne M."/>
            <person name="Belahbib H."/>
            <person name="Rocher C."/>
            <person name="Selva M."/>
            <person name="Riesgo A."/>
            <person name="Vervoort M."/>
            <person name="Leys S.P."/>
            <person name="Kodjabachian L."/>
            <person name="Le Bivic A."/>
            <person name="Borchiellini C."/>
            <person name="Claverie J.M."/>
            <person name="Renard E."/>
        </authorList>
    </citation>
    <scope>NUCLEOTIDE SEQUENCE [LARGE SCALE GENOMIC DNA]</scope>
    <source>
        <strain evidence="12">SPO-2</strain>
    </source>
</reference>
<dbReference type="PROSITE" id="PS00130">
    <property type="entry name" value="U_DNA_GLYCOSYLASE"/>
    <property type="match status" value="1"/>
</dbReference>
<evidence type="ECO:0000259" key="11">
    <source>
        <dbReference type="SMART" id="SM00986"/>
    </source>
</evidence>